<dbReference type="PANTHER" id="PTHR13504:SF33">
    <property type="entry name" value="FIC FAMILY PROTEIN"/>
    <property type="match status" value="1"/>
</dbReference>
<evidence type="ECO:0000256" key="3">
    <source>
        <dbReference type="SAM" id="MobiDB-lite"/>
    </source>
</evidence>
<proteinExistence type="predicted"/>
<keyword evidence="6" id="KW-1185">Reference proteome</keyword>
<evidence type="ECO:0000256" key="2">
    <source>
        <dbReference type="PIRSR" id="PIRSR640198-2"/>
    </source>
</evidence>
<reference evidence="5" key="1">
    <citation type="submission" date="2021-04" db="EMBL/GenBank/DDBJ databases">
        <title>Genome based classification of Actinospica acidithermotolerans sp. nov., an actinobacterium isolated from an Indonesian hot spring.</title>
        <authorList>
            <person name="Kusuma A.B."/>
            <person name="Putra K.E."/>
            <person name="Nafisah S."/>
            <person name="Loh J."/>
            <person name="Nouioui I."/>
            <person name="Goodfellow M."/>
        </authorList>
    </citation>
    <scope>NUCLEOTIDE SEQUENCE</scope>
    <source>
        <strain evidence="5">DSM 45618</strain>
    </source>
</reference>
<evidence type="ECO:0000313" key="6">
    <source>
        <dbReference type="Proteomes" id="UP000677913"/>
    </source>
</evidence>
<dbReference type="AlphaFoldDB" id="A0A8J7WJJ0"/>
<dbReference type="InterPro" id="IPR040198">
    <property type="entry name" value="Fido_containing"/>
</dbReference>
<feature type="binding site" evidence="2">
    <location>
        <begin position="194"/>
        <end position="201"/>
    </location>
    <ligand>
        <name>ATP</name>
        <dbReference type="ChEBI" id="CHEBI:30616"/>
    </ligand>
</feature>
<dbReference type="SUPFAM" id="SSF140931">
    <property type="entry name" value="Fic-like"/>
    <property type="match status" value="1"/>
</dbReference>
<dbReference type="InterPro" id="IPR036597">
    <property type="entry name" value="Fido-like_dom_sf"/>
</dbReference>
<gene>
    <name evidence="5" type="ORF">KGA66_10115</name>
</gene>
<keyword evidence="2" id="KW-0547">Nucleotide-binding</keyword>
<evidence type="ECO:0000259" key="4">
    <source>
        <dbReference type="PROSITE" id="PS51459"/>
    </source>
</evidence>
<feature type="domain" description="Fido" evidence="4">
    <location>
        <begin position="106"/>
        <end position="262"/>
    </location>
</feature>
<dbReference type="Proteomes" id="UP000677913">
    <property type="component" value="Unassembled WGS sequence"/>
</dbReference>
<sequence>MLYETPRLSADDERVLTELAAMREGLKHQIAGPRKWTGLLSRSLTAAAIAGSNSIEGIIVGQSDAEAAVAGEEPTDTDEDTWHDVLGYRDALTYVQQLADAPEFSWHPMFFNGLHHVMLKHRPDKWPGRFRPGEIRVIDGATESAVYTGPDAAQVPALMTELSDRLNGGDLDAPAYVRAAMAHLNLVSIHPWRDGNGRMSRCVHTLVLARCGELAPEFSSIEEWLGRGRNTYDYYDALAAVQRGRFAPGDGDTSAWVRFNLRAHHLQAQLVQRRADQASKLWSALADVAAAERLPERTVTALYEAVRGGAVRRTLYQRDEGLSTDQSARDLRMLTERGLLEAKGGTKGRRYAATPALTEKAYPRYRAQGEPPPLTEPYGVRRVAQ</sequence>
<protein>
    <submittedName>
        <fullName evidence="5">Fic family protein</fullName>
    </submittedName>
</protein>
<dbReference type="EMBL" id="JAGSXH010000026">
    <property type="protein sequence ID" value="MBS2963401.1"/>
    <property type="molecule type" value="Genomic_DNA"/>
</dbReference>
<dbReference type="PROSITE" id="PS51459">
    <property type="entry name" value="FIDO"/>
    <property type="match status" value="1"/>
</dbReference>
<keyword evidence="2" id="KW-0067">ATP-binding</keyword>
<feature type="active site" evidence="1">
    <location>
        <position position="190"/>
    </location>
</feature>
<dbReference type="GO" id="GO:0005524">
    <property type="term" value="F:ATP binding"/>
    <property type="evidence" value="ECO:0007669"/>
    <property type="project" value="UniProtKB-KW"/>
</dbReference>
<dbReference type="InterPro" id="IPR003812">
    <property type="entry name" value="Fido"/>
</dbReference>
<evidence type="ECO:0000313" key="5">
    <source>
        <dbReference type="EMBL" id="MBS2963401.1"/>
    </source>
</evidence>
<dbReference type="Gene3D" id="1.10.3290.10">
    <property type="entry name" value="Fido-like domain"/>
    <property type="match status" value="1"/>
</dbReference>
<organism evidence="5 6">
    <name type="scientific">Actinocrinis puniceicyclus</name>
    <dbReference type="NCBI Taxonomy" id="977794"/>
    <lineage>
        <taxon>Bacteria</taxon>
        <taxon>Bacillati</taxon>
        <taxon>Actinomycetota</taxon>
        <taxon>Actinomycetes</taxon>
        <taxon>Catenulisporales</taxon>
        <taxon>Actinospicaceae</taxon>
        <taxon>Actinocrinis</taxon>
    </lineage>
</organism>
<comment type="caution">
    <text evidence="5">The sequence shown here is derived from an EMBL/GenBank/DDBJ whole genome shotgun (WGS) entry which is preliminary data.</text>
</comment>
<accession>A0A8J7WJJ0</accession>
<evidence type="ECO:0000256" key="1">
    <source>
        <dbReference type="PIRSR" id="PIRSR640198-1"/>
    </source>
</evidence>
<name>A0A8J7WJJ0_9ACTN</name>
<dbReference type="PANTHER" id="PTHR13504">
    <property type="entry name" value="FIDO DOMAIN-CONTAINING PROTEIN DDB_G0283145"/>
    <property type="match status" value="1"/>
</dbReference>
<dbReference type="Pfam" id="PF02661">
    <property type="entry name" value="Fic"/>
    <property type="match status" value="1"/>
</dbReference>
<dbReference type="RefSeq" id="WP_211467069.1">
    <property type="nucleotide sequence ID" value="NZ_JAGSXH010000026.1"/>
</dbReference>
<feature type="region of interest" description="Disordered" evidence="3">
    <location>
        <begin position="366"/>
        <end position="385"/>
    </location>
</feature>